<name>A0A975GJZ4_9BACT</name>
<evidence type="ECO:0000313" key="2">
    <source>
        <dbReference type="Proteomes" id="UP000663720"/>
    </source>
</evidence>
<dbReference type="EMBL" id="CP061799">
    <property type="protein sequence ID" value="QTA83308.1"/>
    <property type="molecule type" value="Genomic_DNA"/>
</dbReference>
<dbReference type="PANTHER" id="PTHR36513:SF1">
    <property type="entry name" value="TRANSMEMBRANE PROTEIN"/>
    <property type="match status" value="1"/>
</dbReference>
<sequence>MSYNLSELSKLLNAHSDRNDIELFLDELKIIIHDLKNKFSDYDDIQPGGTKLGKILSLLRTVDSYGKIKEAFYLYIEVIRTSDEELKDEVNRIFPPEKAPEDKTLSLPPDVLIISANPPDMAPLDLKKEADFIKESLEEGNPEKKINVLFEENVKASQIQTLLLKHDPLIFHFSVYGNEEGDLVFLGDDQGKKKSVKPEILAETLRIKNSKRLECIFLNACYSAASADAFSDVAKCVIGMKSRIDDESARKFAKGFYTALALERNYLEAFYCGRNAIQIESLPNDKVPDLIPNDKQFFDPDKFVSAISARRHRAVSEQDEETSEITLFYGTNRERVDENDHTKGYSSERSQETLYGTCKVIIPKRHKIGKIGSSWWRSLLKLRDARIKLESIEPKLPDDFWELVKSKIQDNDNKSKSALIYIHGYNVTFEDAAVRAAQISEDISFPGITAFYSWPSKGKPGSYIADGQTIEASEIHIENFFINFAQKSQAENIHLIVHSMGNRAVLRTMNNILGKLEGRVPFNQIFLAAPDVDLDFFEQKSEAYKKLSKQTTLYASPNDKILGISKFINQGNRAGFHPPIKTFPGIHTVRVEKIDMGCFGHGYYADSRIVIDDMFKAVTFGAAPEDRNLRPKKGDSGIYWEFKA</sequence>
<dbReference type="InterPro" id="IPR029058">
    <property type="entry name" value="AB_hydrolase_fold"/>
</dbReference>
<dbReference type="PANTHER" id="PTHR36513">
    <property type="entry name" value="ABC TRANSMEMBRANE TYPE-1 DOMAIN-CONTAINING PROTEIN"/>
    <property type="match status" value="1"/>
</dbReference>
<dbReference type="Proteomes" id="UP000663720">
    <property type="component" value="Chromosome"/>
</dbReference>
<dbReference type="RefSeq" id="WP_207689144.1">
    <property type="nucleotide sequence ID" value="NZ_CP061799.1"/>
</dbReference>
<organism evidence="1 2">
    <name type="scientific">Desulfonema limicola</name>
    <dbReference type="NCBI Taxonomy" id="45656"/>
    <lineage>
        <taxon>Bacteria</taxon>
        <taxon>Pseudomonadati</taxon>
        <taxon>Thermodesulfobacteriota</taxon>
        <taxon>Desulfobacteria</taxon>
        <taxon>Desulfobacterales</taxon>
        <taxon>Desulfococcaceae</taxon>
        <taxon>Desulfonema</taxon>
    </lineage>
</organism>
<dbReference type="InterPro" id="IPR010297">
    <property type="entry name" value="DUF900_hydrolase"/>
</dbReference>
<dbReference type="Pfam" id="PF05990">
    <property type="entry name" value="DUF900"/>
    <property type="match status" value="1"/>
</dbReference>
<protein>
    <submittedName>
        <fullName evidence="1">DUF900</fullName>
    </submittedName>
</protein>
<accession>A0A975GJZ4</accession>
<dbReference type="KEGG" id="dli:dnl_57070"/>
<dbReference type="AlphaFoldDB" id="A0A975GJZ4"/>
<dbReference type="SUPFAM" id="SSF53474">
    <property type="entry name" value="alpha/beta-Hydrolases"/>
    <property type="match status" value="1"/>
</dbReference>
<gene>
    <name evidence="1" type="ORF">dnl_57070</name>
</gene>
<proteinExistence type="predicted"/>
<evidence type="ECO:0000313" key="1">
    <source>
        <dbReference type="EMBL" id="QTA83308.1"/>
    </source>
</evidence>
<keyword evidence="2" id="KW-1185">Reference proteome</keyword>
<reference evidence="1" key="1">
    <citation type="journal article" date="2021" name="Microb. Physiol.">
        <title>Proteogenomic Insights into the Physiology of Marine, Sulfate-Reducing, Filamentous Desulfonema limicola and Desulfonema magnum.</title>
        <authorList>
            <person name="Schnaars V."/>
            <person name="Wohlbrand L."/>
            <person name="Scheve S."/>
            <person name="Hinrichs C."/>
            <person name="Reinhardt R."/>
            <person name="Rabus R."/>
        </authorList>
    </citation>
    <scope>NUCLEOTIDE SEQUENCE</scope>
    <source>
        <strain evidence="1">5ac10</strain>
    </source>
</reference>